<keyword evidence="2" id="KW-1185">Reference proteome</keyword>
<protein>
    <recommendedName>
        <fullName evidence="3">Ycf15</fullName>
    </recommendedName>
</protein>
<comment type="caution">
    <text evidence="1">The sequence shown here is derived from an EMBL/GenBank/DDBJ whole genome shotgun (WGS) entry which is preliminary data.</text>
</comment>
<accession>A0AAV1RJ85</accession>
<dbReference type="AlphaFoldDB" id="A0AAV1RJ85"/>
<reference evidence="1 2" key="1">
    <citation type="submission" date="2024-01" db="EMBL/GenBank/DDBJ databases">
        <authorList>
            <person name="Waweru B."/>
        </authorList>
    </citation>
    <scope>NUCLEOTIDE SEQUENCE [LARGE SCALE GENOMIC DNA]</scope>
</reference>
<evidence type="ECO:0008006" key="3">
    <source>
        <dbReference type="Google" id="ProtNLM"/>
    </source>
</evidence>
<organism evidence="1 2">
    <name type="scientific">Dovyalis caffra</name>
    <dbReference type="NCBI Taxonomy" id="77055"/>
    <lineage>
        <taxon>Eukaryota</taxon>
        <taxon>Viridiplantae</taxon>
        <taxon>Streptophyta</taxon>
        <taxon>Embryophyta</taxon>
        <taxon>Tracheophyta</taxon>
        <taxon>Spermatophyta</taxon>
        <taxon>Magnoliopsida</taxon>
        <taxon>eudicotyledons</taxon>
        <taxon>Gunneridae</taxon>
        <taxon>Pentapetalae</taxon>
        <taxon>rosids</taxon>
        <taxon>fabids</taxon>
        <taxon>Malpighiales</taxon>
        <taxon>Salicaceae</taxon>
        <taxon>Flacourtieae</taxon>
        <taxon>Dovyalis</taxon>
    </lineage>
</organism>
<sequence>MEVEPKSTTLLCVIRRRVRFYSVVLSNIQLNFILVQDETRGRSLPNENDLPSKWVATRPSALRSIAFLKSGPNTRHHSICVRDRERQQG</sequence>
<evidence type="ECO:0000313" key="1">
    <source>
        <dbReference type="EMBL" id="CAK7336811.1"/>
    </source>
</evidence>
<name>A0AAV1RJ85_9ROSI</name>
<evidence type="ECO:0000313" key="2">
    <source>
        <dbReference type="Proteomes" id="UP001314170"/>
    </source>
</evidence>
<dbReference type="EMBL" id="CAWUPB010001009">
    <property type="protein sequence ID" value="CAK7336811.1"/>
    <property type="molecule type" value="Genomic_DNA"/>
</dbReference>
<dbReference type="Proteomes" id="UP001314170">
    <property type="component" value="Unassembled WGS sequence"/>
</dbReference>
<gene>
    <name evidence="1" type="ORF">DCAF_LOCUS11833</name>
</gene>
<proteinExistence type="predicted"/>